<evidence type="ECO:0000256" key="4">
    <source>
        <dbReference type="ARBA" id="ARBA00022692"/>
    </source>
</evidence>
<evidence type="ECO:0000256" key="8">
    <source>
        <dbReference type="SAM" id="Phobius"/>
    </source>
</evidence>
<dbReference type="AlphaFoldDB" id="A0A1H1KTT8"/>
<keyword evidence="4 8" id="KW-0812">Transmembrane</keyword>
<comment type="similarity">
    <text evidence="2">Belongs to the EamA transporter family.</text>
</comment>
<dbReference type="STRING" id="684552.SAMN04489719_0088"/>
<evidence type="ECO:0000259" key="9">
    <source>
        <dbReference type="Pfam" id="PF00892"/>
    </source>
</evidence>
<feature type="transmembrane region" description="Helical" evidence="8">
    <location>
        <begin position="67"/>
        <end position="84"/>
    </location>
</feature>
<dbReference type="SUPFAM" id="SSF103481">
    <property type="entry name" value="Multidrug resistance efflux transporter EmrE"/>
    <property type="match status" value="2"/>
</dbReference>
<feature type="region of interest" description="Disordered" evidence="7">
    <location>
        <begin position="288"/>
        <end position="307"/>
    </location>
</feature>
<sequence length="307" mass="32265">MVERSTARLATLLLVGLTIVWGSTFFLIKDLVAHVPSLDFLGVRFLLAAGIMTAIAWRRVARLGRALLLRSAVLGLLYTAAQILQTVGLETTPASVSGFLTGLYVVLTPLIAATAFRHRIDRGTWIAVGVASAGLVVLTLTGIDLGPGAALTLGGALAYALHIIATARWARVEHALGISIVQLWVIGIVCLAAGAPDGVTLPATAGQWASMLYMVVFASIAAMWVQTWAQAQLSATRAAVIMTAEPVWATAFAVALGGEELSWRLLVGGGMILGAMYAVELLAARRPRPREEPPTGAIDAPVRMPGE</sequence>
<evidence type="ECO:0000313" key="10">
    <source>
        <dbReference type="EMBL" id="SDR65557.1"/>
    </source>
</evidence>
<evidence type="ECO:0000256" key="3">
    <source>
        <dbReference type="ARBA" id="ARBA00022475"/>
    </source>
</evidence>
<feature type="domain" description="EamA" evidence="9">
    <location>
        <begin position="10"/>
        <end position="139"/>
    </location>
</feature>
<feature type="domain" description="EamA" evidence="9">
    <location>
        <begin position="148"/>
        <end position="278"/>
    </location>
</feature>
<feature type="transmembrane region" description="Helical" evidence="8">
    <location>
        <begin position="238"/>
        <end position="257"/>
    </location>
</feature>
<feature type="transmembrane region" description="Helical" evidence="8">
    <location>
        <begin position="123"/>
        <end position="143"/>
    </location>
</feature>
<feature type="transmembrane region" description="Helical" evidence="8">
    <location>
        <begin position="263"/>
        <end position="283"/>
    </location>
</feature>
<feature type="transmembrane region" description="Helical" evidence="8">
    <location>
        <begin position="207"/>
        <end position="226"/>
    </location>
</feature>
<evidence type="ECO:0000256" key="1">
    <source>
        <dbReference type="ARBA" id="ARBA00004651"/>
    </source>
</evidence>
<accession>A0A1H1KTT8</accession>
<keyword evidence="3" id="KW-1003">Cell membrane</keyword>
<gene>
    <name evidence="10" type="ORF">SAMN04489719_0088</name>
</gene>
<evidence type="ECO:0000256" key="5">
    <source>
        <dbReference type="ARBA" id="ARBA00022989"/>
    </source>
</evidence>
<feature type="transmembrane region" description="Helical" evidence="8">
    <location>
        <begin position="96"/>
        <end position="116"/>
    </location>
</feature>
<dbReference type="PANTHER" id="PTHR42920:SF5">
    <property type="entry name" value="EAMA DOMAIN-CONTAINING PROTEIN"/>
    <property type="match status" value="1"/>
</dbReference>
<keyword evidence="6 8" id="KW-0472">Membrane</keyword>
<feature type="transmembrane region" description="Helical" evidence="8">
    <location>
        <begin position="149"/>
        <end position="169"/>
    </location>
</feature>
<dbReference type="InterPro" id="IPR051258">
    <property type="entry name" value="Diverse_Substrate_Transporter"/>
</dbReference>
<feature type="transmembrane region" description="Helical" evidence="8">
    <location>
        <begin position="176"/>
        <end position="195"/>
    </location>
</feature>
<evidence type="ECO:0000256" key="6">
    <source>
        <dbReference type="ARBA" id="ARBA00023136"/>
    </source>
</evidence>
<dbReference type="GO" id="GO:0005886">
    <property type="term" value="C:plasma membrane"/>
    <property type="evidence" value="ECO:0007669"/>
    <property type="project" value="UniProtKB-SubCell"/>
</dbReference>
<comment type="subcellular location">
    <subcellularLocation>
        <location evidence="1">Cell membrane</location>
        <topology evidence="1">Multi-pass membrane protein</topology>
    </subcellularLocation>
</comment>
<keyword evidence="5 8" id="KW-1133">Transmembrane helix</keyword>
<evidence type="ECO:0000313" key="11">
    <source>
        <dbReference type="Proteomes" id="UP000199649"/>
    </source>
</evidence>
<dbReference type="RefSeq" id="WP_092664675.1">
    <property type="nucleotide sequence ID" value="NZ_LT629734.1"/>
</dbReference>
<keyword evidence="11" id="KW-1185">Reference proteome</keyword>
<dbReference type="OrthoDB" id="3182968at2"/>
<protein>
    <submittedName>
        <fullName evidence="10">Threonine/homoserine efflux transporter RhtA</fullName>
    </submittedName>
</protein>
<dbReference type="InterPro" id="IPR037185">
    <property type="entry name" value="EmrE-like"/>
</dbReference>
<dbReference type="PANTHER" id="PTHR42920">
    <property type="entry name" value="OS03G0707200 PROTEIN-RELATED"/>
    <property type="match status" value="1"/>
</dbReference>
<feature type="transmembrane region" description="Helical" evidence="8">
    <location>
        <begin position="7"/>
        <end position="28"/>
    </location>
</feature>
<dbReference type="Pfam" id="PF00892">
    <property type="entry name" value="EamA"/>
    <property type="match status" value="2"/>
</dbReference>
<evidence type="ECO:0000256" key="2">
    <source>
        <dbReference type="ARBA" id="ARBA00007362"/>
    </source>
</evidence>
<dbReference type="InterPro" id="IPR000620">
    <property type="entry name" value="EamA_dom"/>
</dbReference>
<dbReference type="EMBL" id="LT629734">
    <property type="protein sequence ID" value="SDR65557.1"/>
    <property type="molecule type" value="Genomic_DNA"/>
</dbReference>
<dbReference type="Proteomes" id="UP000199649">
    <property type="component" value="Chromosome I"/>
</dbReference>
<reference evidence="11" key="1">
    <citation type="submission" date="2016-10" db="EMBL/GenBank/DDBJ databases">
        <authorList>
            <person name="Varghese N."/>
            <person name="Submissions S."/>
        </authorList>
    </citation>
    <scope>NUCLEOTIDE SEQUENCE [LARGE SCALE GENOMIC DNA]</scope>
    <source>
        <strain evidence="11">DSM 22965</strain>
    </source>
</reference>
<evidence type="ECO:0000256" key="7">
    <source>
        <dbReference type="SAM" id="MobiDB-lite"/>
    </source>
</evidence>
<proteinExistence type="inferred from homology"/>
<name>A0A1H1KTT8_9MICO</name>
<organism evidence="10 11">
    <name type="scientific">Agrococcus carbonis</name>
    <dbReference type="NCBI Taxonomy" id="684552"/>
    <lineage>
        <taxon>Bacteria</taxon>
        <taxon>Bacillati</taxon>
        <taxon>Actinomycetota</taxon>
        <taxon>Actinomycetes</taxon>
        <taxon>Micrococcales</taxon>
        <taxon>Microbacteriaceae</taxon>
        <taxon>Agrococcus</taxon>
    </lineage>
</organism>
<feature type="transmembrane region" description="Helical" evidence="8">
    <location>
        <begin position="40"/>
        <end position="60"/>
    </location>
</feature>